<dbReference type="Proteomes" id="UP001161017">
    <property type="component" value="Unassembled WGS sequence"/>
</dbReference>
<keyword evidence="3" id="KW-1185">Reference proteome</keyword>
<gene>
    <name evidence="2" type="ORF">OHK93_006111</name>
</gene>
<dbReference type="AlphaFoldDB" id="A0AA43QJL1"/>
<evidence type="ECO:0000313" key="3">
    <source>
        <dbReference type="Proteomes" id="UP001161017"/>
    </source>
</evidence>
<evidence type="ECO:0000313" key="2">
    <source>
        <dbReference type="EMBL" id="MDI1486849.1"/>
    </source>
</evidence>
<sequence length="152" mass="16772">MNIHSEPIMPRSGTRTIKENVKKGLEMAQFYPDSRPARSLAALNEGKLLRPDHSQTVTVTVFSQQTVPSKIGQVVRPEPSDDNRTYGVDRASEVDEPPAYEHVVRPDPTKSGSGGLLRHILEKYQGGRPGDEETVKTLEYAFETGKQAGKGQ</sequence>
<evidence type="ECO:0000256" key="1">
    <source>
        <dbReference type="SAM" id="MobiDB-lite"/>
    </source>
</evidence>
<name>A0AA43QJL1_9LECA</name>
<organism evidence="2 3">
    <name type="scientific">Ramalina farinacea</name>
    <dbReference type="NCBI Taxonomy" id="258253"/>
    <lineage>
        <taxon>Eukaryota</taxon>
        <taxon>Fungi</taxon>
        <taxon>Dikarya</taxon>
        <taxon>Ascomycota</taxon>
        <taxon>Pezizomycotina</taxon>
        <taxon>Lecanoromycetes</taxon>
        <taxon>OSLEUM clade</taxon>
        <taxon>Lecanoromycetidae</taxon>
        <taxon>Lecanorales</taxon>
        <taxon>Lecanorineae</taxon>
        <taxon>Ramalinaceae</taxon>
        <taxon>Ramalina</taxon>
    </lineage>
</organism>
<dbReference type="EMBL" id="JAPUFD010000004">
    <property type="protein sequence ID" value="MDI1486849.1"/>
    <property type="molecule type" value="Genomic_DNA"/>
</dbReference>
<feature type="region of interest" description="Disordered" evidence="1">
    <location>
        <begin position="70"/>
        <end position="116"/>
    </location>
</feature>
<accession>A0AA43QJL1</accession>
<reference evidence="2" key="1">
    <citation type="journal article" date="2023" name="Genome Biol. Evol.">
        <title>First Whole Genome Sequence and Flow Cytometry Genome Size Data for the Lichen-Forming Fungus Ramalina farinacea (Ascomycota).</title>
        <authorList>
            <person name="Llewellyn T."/>
            <person name="Mian S."/>
            <person name="Hill R."/>
            <person name="Leitch I.J."/>
            <person name="Gaya E."/>
        </authorList>
    </citation>
    <scope>NUCLEOTIDE SEQUENCE</scope>
    <source>
        <strain evidence="2">LIQ254RAFAR</strain>
    </source>
</reference>
<protein>
    <submittedName>
        <fullName evidence="2">Uncharacterized protein</fullName>
    </submittedName>
</protein>
<comment type="caution">
    <text evidence="2">The sequence shown here is derived from an EMBL/GenBank/DDBJ whole genome shotgun (WGS) entry which is preliminary data.</text>
</comment>
<proteinExistence type="predicted"/>